<name>S8BIY5_DACHA</name>
<dbReference type="EMBL" id="AQGS01000479">
    <property type="protein sequence ID" value="EPS39298.1"/>
    <property type="molecule type" value="Genomic_DNA"/>
</dbReference>
<keyword evidence="1" id="KW-1133">Transmembrane helix</keyword>
<evidence type="ECO:0000256" key="1">
    <source>
        <dbReference type="SAM" id="Phobius"/>
    </source>
</evidence>
<dbReference type="HOGENOM" id="CLU_1277577_0_0_1"/>
<comment type="caution">
    <text evidence="2">The sequence shown here is derived from an EMBL/GenBank/DDBJ whole genome shotgun (WGS) entry which is preliminary data.</text>
</comment>
<dbReference type="OMA" id="MLAFISY"/>
<keyword evidence="1" id="KW-0812">Transmembrane</keyword>
<reference evidence="3" key="2">
    <citation type="submission" date="2013-04" db="EMBL/GenBank/DDBJ databases">
        <title>Genomic mechanisms accounting for the adaptation to parasitism in nematode-trapping fungi.</title>
        <authorList>
            <person name="Ahren D.G."/>
        </authorList>
    </citation>
    <scope>NUCLEOTIDE SEQUENCE [LARGE SCALE GENOMIC DNA]</scope>
    <source>
        <strain evidence="3">CBS 200.50</strain>
    </source>
</reference>
<keyword evidence="1" id="KW-0472">Membrane</keyword>
<keyword evidence="3" id="KW-1185">Reference proteome</keyword>
<evidence type="ECO:0000313" key="2">
    <source>
        <dbReference type="EMBL" id="EPS39298.1"/>
    </source>
</evidence>
<accession>S8BIY5</accession>
<sequence>MLAFISYLNYITILSFAFVPFYADAVPATSKAIKTKAIVAPPSELTAPFTVKPGGWVKMGATLEQSVSFSVQAFWKPPISVWMPSSASKIIFVDKMSGNFNRTLQITFGDLNQNITVNSKIKGKWGPEYKMPFTLNDVLWAPNSQTGERLLKFSILTNFVEDYSFFFLDSAGDAQSAQYPHHDENFRDMQSKYIWFDANSWSGRFSTDLYCGWNLF</sequence>
<reference evidence="2 3" key="1">
    <citation type="journal article" date="2013" name="PLoS Genet.">
        <title>Genomic mechanisms accounting for the adaptation to parasitism in nematode-trapping fungi.</title>
        <authorList>
            <person name="Meerupati T."/>
            <person name="Andersson K.M."/>
            <person name="Friman E."/>
            <person name="Kumar D."/>
            <person name="Tunlid A."/>
            <person name="Ahren D."/>
        </authorList>
    </citation>
    <scope>NUCLEOTIDE SEQUENCE [LARGE SCALE GENOMIC DNA]</scope>
    <source>
        <strain evidence="2 3">CBS 200.50</strain>
    </source>
</reference>
<protein>
    <submittedName>
        <fullName evidence="2">Uncharacterized protein</fullName>
    </submittedName>
</protein>
<organism evidence="2 3">
    <name type="scientific">Dactylellina haptotyla (strain CBS 200.50)</name>
    <name type="common">Nematode-trapping fungus</name>
    <name type="synonym">Monacrosporium haptotylum</name>
    <dbReference type="NCBI Taxonomy" id="1284197"/>
    <lineage>
        <taxon>Eukaryota</taxon>
        <taxon>Fungi</taxon>
        <taxon>Dikarya</taxon>
        <taxon>Ascomycota</taxon>
        <taxon>Pezizomycotina</taxon>
        <taxon>Orbiliomycetes</taxon>
        <taxon>Orbiliales</taxon>
        <taxon>Orbiliaceae</taxon>
        <taxon>Dactylellina</taxon>
    </lineage>
</organism>
<gene>
    <name evidence="2" type="ORF">H072_6928</name>
</gene>
<dbReference type="Proteomes" id="UP000015100">
    <property type="component" value="Unassembled WGS sequence"/>
</dbReference>
<evidence type="ECO:0000313" key="3">
    <source>
        <dbReference type="Proteomes" id="UP000015100"/>
    </source>
</evidence>
<dbReference type="AlphaFoldDB" id="S8BIY5"/>
<feature type="transmembrane region" description="Helical" evidence="1">
    <location>
        <begin position="7"/>
        <end position="23"/>
    </location>
</feature>
<proteinExistence type="predicted"/>